<keyword evidence="13 16" id="KW-0472">Membrane</keyword>
<dbReference type="GO" id="GO:0005829">
    <property type="term" value="C:cytosol"/>
    <property type="evidence" value="ECO:0007669"/>
    <property type="project" value="TreeGrafter"/>
</dbReference>
<evidence type="ECO:0000256" key="15">
    <source>
        <dbReference type="ARBA" id="ARBA00024180"/>
    </source>
</evidence>
<evidence type="ECO:0000256" key="10">
    <source>
        <dbReference type="ARBA" id="ARBA00022848"/>
    </source>
</evidence>
<dbReference type="InterPro" id="IPR001251">
    <property type="entry name" value="CRAL-TRIO_dom"/>
</dbReference>
<dbReference type="GO" id="GO:0046872">
    <property type="term" value="F:metal ion binding"/>
    <property type="evidence" value="ECO:0007669"/>
    <property type="project" value="UniProtKB-KW"/>
</dbReference>
<comment type="subcellular location">
    <subcellularLocation>
        <location evidence="16">Cytoplasm</location>
    </subcellularLocation>
    <subcellularLocation>
        <location evidence="2 16">Endoplasmic reticulum membrane</location>
        <topology evidence="2 16">Peripheral membrane protein</topology>
    </subcellularLocation>
    <subcellularLocation>
        <location evidence="16">Microsome membrane</location>
        <topology evidence="16">Peripheral membrane protein</topology>
    </subcellularLocation>
</comment>
<dbReference type="PANTHER" id="PTHR47669">
    <property type="entry name" value="PHOSPHATIDYLINOSITOL TRANSFER PROTEIN SFH5"/>
    <property type="match status" value="1"/>
</dbReference>
<dbReference type="SMART" id="SM00516">
    <property type="entry name" value="SEC14"/>
    <property type="match status" value="1"/>
</dbReference>
<comment type="similarity">
    <text evidence="3 16">Belongs to the SFH5 family.</text>
</comment>
<comment type="function">
    <text evidence="15">Non-classical phosphatidylinositol (PtdIns) transfer protein (PITP), which exhibits PtdIns-binding/transfer activity in the absence of detectable PtdCho-binding/transfer activity. Regulates PtdIns(4,5)P2 homeostasis at the plasma membrane. Heme-binding protein that may play a role in organic oxidant-induced stress responses.</text>
</comment>
<keyword evidence="12 16" id="KW-0445">Lipid transport</keyword>
<accession>A0A9W6SYV5</accession>
<dbReference type="GO" id="GO:0005886">
    <property type="term" value="C:plasma membrane"/>
    <property type="evidence" value="ECO:0007669"/>
    <property type="project" value="TreeGrafter"/>
</dbReference>
<gene>
    <name evidence="18" type="ORF">Cboi02_000103500</name>
</gene>
<keyword evidence="9 16" id="KW-0256">Endoplasmic reticulum</keyword>
<evidence type="ECO:0000313" key="18">
    <source>
        <dbReference type="EMBL" id="GME67652.1"/>
    </source>
</evidence>
<dbReference type="InterPro" id="IPR036865">
    <property type="entry name" value="CRAL-TRIO_dom_sf"/>
</dbReference>
<keyword evidence="11" id="KW-0408">Iron</keyword>
<name>A0A9W6SYV5_CANBO</name>
<comment type="caution">
    <text evidence="18">The sequence shown here is derived from an EMBL/GenBank/DDBJ whole genome shotgun (WGS) entry which is preliminary data.</text>
</comment>
<keyword evidence="19" id="KW-1185">Reference proteome</keyword>
<dbReference type="SUPFAM" id="SSF52087">
    <property type="entry name" value="CRAL/TRIO domain"/>
    <property type="match status" value="1"/>
</dbReference>
<dbReference type="GO" id="GO:0005789">
    <property type="term" value="C:endoplasmic reticulum membrane"/>
    <property type="evidence" value="ECO:0007669"/>
    <property type="project" value="UniProtKB-SubCell"/>
</dbReference>
<reference evidence="18" key="1">
    <citation type="submission" date="2023-04" db="EMBL/GenBank/DDBJ databases">
        <title>Candida boidinii NBRC 10035.</title>
        <authorList>
            <person name="Ichikawa N."/>
            <person name="Sato H."/>
            <person name="Tonouchi N."/>
        </authorList>
    </citation>
    <scope>NUCLEOTIDE SEQUENCE</scope>
    <source>
        <strain evidence="18">NBRC 10035</strain>
    </source>
</reference>
<keyword evidence="7" id="KW-0349">Heme</keyword>
<sequence length="284" mass="32840">MDEKKLQAKLFDELAAVVQEAGADELYGHQLDPAGEYFDKEVAMKLVTKLLKAYKNDYDEARRKLIEIIKWRKKFDPISAAFIEQHDAKFDKLSAITYDQSANANEKVITWNFYGVVKDSNEYFGDLKAFLRWRVGLMEQSLHLLDFSDNSNDYMVQIHDYKGVSVLRMDSKTKEGSKSVIKVFGEYYPEVLSRKFFINIPYLVTWIYSAVTAFVNEETKKKFVLVASGNDLPKYLGNQTPKEYGGKLHSMNDLLFTFSDKNKKAAIKPYTAYLIEQKFVNELD</sequence>
<dbReference type="PROSITE" id="PS50191">
    <property type="entry name" value="CRAL_TRIO"/>
    <property type="match status" value="1"/>
</dbReference>
<comment type="catalytic activity">
    <reaction evidence="14">
        <text>a 1,2-diacyl-sn-glycero-3-phospho-(1D-myo-inositol)(in) = a 1,2-diacyl-sn-glycero-3-phospho-(1D-myo-inositol)(out)</text>
        <dbReference type="Rhea" id="RHEA:38691"/>
        <dbReference type="ChEBI" id="CHEBI:57880"/>
    </reaction>
    <physiologicalReaction direction="left-to-right" evidence="14">
        <dbReference type="Rhea" id="RHEA:38692"/>
    </physiologicalReaction>
</comment>
<keyword evidence="6 16" id="KW-0963">Cytoplasm</keyword>
<evidence type="ECO:0000256" key="13">
    <source>
        <dbReference type="ARBA" id="ARBA00023136"/>
    </source>
</evidence>
<protein>
    <recommendedName>
        <fullName evidence="4 16">Phosphatidylinositol transfer protein SFH5</fullName>
        <shortName evidence="16">PITP SFH5</shortName>
    </recommendedName>
</protein>
<dbReference type="GO" id="GO:0032541">
    <property type="term" value="C:cortical endoplasmic reticulum"/>
    <property type="evidence" value="ECO:0007669"/>
    <property type="project" value="TreeGrafter"/>
</dbReference>
<evidence type="ECO:0000256" key="3">
    <source>
        <dbReference type="ARBA" id="ARBA00006667"/>
    </source>
</evidence>
<dbReference type="CDD" id="cd00170">
    <property type="entry name" value="SEC14"/>
    <property type="match status" value="1"/>
</dbReference>
<dbReference type="GO" id="GO:0043001">
    <property type="term" value="P:Golgi to plasma membrane protein transport"/>
    <property type="evidence" value="ECO:0007669"/>
    <property type="project" value="TreeGrafter"/>
</dbReference>
<dbReference type="Gene3D" id="3.40.525.10">
    <property type="entry name" value="CRAL-TRIO lipid binding domain"/>
    <property type="match status" value="1"/>
</dbReference>
<evidence type="ECO:0000256" key="5">
    <source>
        <dbReference type="ARBA" id="ARBA00022448"/>
    </source>
</evidence>
<dbReference type="Pfam" id="PF00650">
    <property type="entry name" value="CRAL_TRIO"/>
    <property type="match status" value="1"/>
</dbReference>
<keyword evidence="10 16" id="KW-0492">Microsome</keyword>
<evidence type="ECO:0000256" key="1">
    <source>
        <dbReference type="ARBA" id="ARBA00001970"/>
    </source>
</evidence>
<keyword evidence="5 16" id="KW-0813">Transport</keyword>
<dbReference type="GO" id="GO:0017157">
    <property type="term" value="P:regulation of exocytosis"/>
    <property type="evidence" value="ECO:0007669"/>
    <property type="project" value="TreeGrafter"/>
</dbReference>
<evidence type="ECO:0000256" key="4">
    <source>
        <dbReference type="ARBA" id="ARBA00018320"/>
    </source>
</evidence>
<evidence type="ECO:0000256" key="14">
    <source>
        <dbReference type="ARBA" id="ARBA00024146"/>
    </source>
</evidence>
<dbReference type="Proteomes" id="UP001165120">
    <property type="component" value="Unassembled WGS sequence"/>
</dbReference>
<keyword evidence="8" id="KW-0479">Metal-binding</keyword>
<evidence type="ECO:0000256" key="7">
    <source>
        <dbReference type="ARBA" id="ARBA00022617"/>
    </source>
</evidence>
<evidence type="ECO:0000259" key="17">
    <source>
        <dbReference type="PROSITE" id="PS50191"/>
    </source>
</evidence>
<dbReference type="AlphaFoldDB" id="A0A9W6SYV5"/>
<dbReference type="GO" id="GO:0008526">
    <property type="term" value="F:phosphatidylinositol transfer activity"/>
    <property type="evidence" value="ECO:0007669"/>
    <property type="project" value="UniProtKB-UniRule"/>
</dbReference>
<evidence type="ECO:0000256" key="9">
    <source>
        <dbReference type="ARBA" id="ARBA00022824"/>
    </source>
</evidence>
<evidence type="ECO:0000256" key="12">
    <source>
        <dbReference type="ARBA" id="ARBA00023055"/>
    </source>
</evidence>
<dbReference type="EMBL" id="BSXN01000219">
    <property type="protein sequence ID" value="GME67652.1"/>
    <property type="molecule type" value="Genomic_DNA"/>
</dbReference>
<evidence type="ECO:0000256" key="6">
    <source>
        <dbReference type="ARBA" id="ARBA00022490"/>
    </source>
</evidence>
<dbReference type="InterPro" id="IPR042938">
    <property type="entry name" value="Sfh5"/>
</dbReference>
<feature type="domain" description="CRAL-TRIO" evidence="17">
    <location>
        <begin position="129"/>
        <end position="252"/>
    </location>
</feature>
<evidence type="ECO:0000313" key="19">
    <source>
        <dbReference type="Proteomes" id="UP001165120"/>
    </source>
</evidence>
<proteinExistence type="inferred from homology"/>
<evidence type="ECO:0000256" key="8">
    <source>
        <dbReference type="ARBA" id="ARBA00022723"/>
    </source>
</evidence>
<dbReference type="PANTHER" id="PTHR47669:SF1">
    <property type="entry name" value="PHOSPHATIDYLINOSITOL TRANSFER PROTEIN SFH5"/>
    <property type="match status" value="1"/>
</dbReference>
<evidence type="ECO:0000256" key="11">
    <source>
        <dbReference type="ARBA" id="ARBA00023004"/>
    </source>
</evidence>
<evidence type="ECO:0000256" key="2">
    <source>
        <dbReference type="ARBA" id="ARBA00004406"/>
    </source>
</evidence>
<evidence type="ECO:0000256" key="16">
    <source>
        <dbReference type="RuleBase" id="RU367059"/>
    </source>
</evidence>
<organism evidence="18 19">
    <name type="scientific">Candida boidinii</name>
    <name type="common">Yeast</name>
    <dbReference type="NCBI Taxonomy" id="5477"/>
    <lineage>
        <taxon>Eukaryota</taxon>
        <taxon>Fungi</taxon>
        <taxon>Dikarya</taxon>
        <taxon>Ascomycota</taxon>
        <taxon>Saccharomycotina</taxon>
        <taxon>Pichiomycetes</taxon>
        <taxon>Pichiales</taxon>
        <taxon>Pichiaceae</taxon>
        <taxon>Ogataea</taxon>
        <taxon>Ogataea/Candida clade</taxon>
    </lineage>
</organism>
<comment type="cofactor">
    <cofactor evidence="1">
        <name>heme b</name>
        <dbReference type="ChEBI" id="CHEBI:60344"/>
    </cofactor>
</comment>